<dbReference type="InterPro" id="IPR050235">
    <property type="entry name" value="CK1_Ser-Thr_kinase"/>
</dbReference>
<evidence type="ECO:0000313" key="7">
    <source>
        <dbReference type="EMBL" id="ORD97208.1"/>
    </source>
</evidence>
<evidence type="ECO:0000256" key="2">
    <source>
        <dbReference type="ARBA" id="ARBA00022741"/>
    </source>
</evidence>
<evidence type="ECO:0000256" key="4">
    <source>
        <dbReference type="PROSITE-ProRule" id="PRU10141"/>
    </source>
</evidence>
<evidence type="ECO:0000256" key="5">
    <source>
        <dbReference type="RuleBase" id="RU000304"/>
    </source>
</evidence>
<proteinExistence type="inferred from homology"/>
<accession>A0A1X0QBS3</accession>
<dbReference type="InterPro" id="IPR008271">
    <property type="entry name" value="Ser/Thr_kinase_AS"/>
</dbReference>
<dbReference type="PROSITE" id="PS50011">
    <property type="entry name" value="PROTEIN_KINASE_DOM"/>
    <property type="match status" value="1"/>
</dbReference>
<evidence type="ECO:0000256" key="3">
    <source>
        <dbReference type="ARBA" id="ARBA00022840"/>
    </source>
</evidence>
<keyword evidence="3 4" id="KW-0067">ATP-binding</keyword>
<keyword evidence="8" id="KW-1185">Reference proteome</keyword>
<dbReference type="EC" id="2.7.11.1" evidence="1"/>
<sequence>MTIGMKHLKLIRKVGKGAFGSIFIAKDVKNNRRVACKIETKVTSRQLLHEYNIYILVQTTDNERNPAIMPKIYEFGRIQINNDFLNCMVMELLGVSLEKKFNNLKRRFSDATILMIGIRCIEQIKMLHSRNFLHRDIKPENFMLNRNEDSIYIIDLGLGKKFWDSLHNRHISFRNDKNLTGTARYASVNTAAGCEQGRRDDLESLGYMLIYFWKGRLPWQGIKAETRKEKYEKIFKIKSEIKIKELCEECPNEMVKYMEAVRMLKFTDYPNYDGYIRLFKEALKRMGFEDHTKYEWLEEEK</sequence>
<dbReference type="Pfam" id="PF00069">
    <property type="entry name" value="Pkinase"/>
    <property type="match status" value="1"/>
</dbReference>
<dbReference type="SUPFAM" id="SSF56112">
    <property type="entry name" value="Protein kinase-like (PK-like)"/>
    <property type="match status" value="1"/>
</dbReference>
<name>A0A1X0QBS3_9MICR</name>
<dbReference type="Gene3D" id="1.10.510.10">
    <property type="entry name" value="Transferase(Phosphotransferase) domain 1"/>
    <property type="match status" value="1"/>
</dbReference>
<comment type="similarity">
    <text evidence="5">Belongs to the protein kinase superfamily.</text>
</comment>
<dbReference type="SMART" id="SM00220">
    <property type="entry name" value="S_TKc"/>
    <property type="match status" value="1"/>
</dbReference>
<keyword evidence="2 4" id="KW-0547">Nucleotide-binding</keyword>
<keyword evidence="5" id="KW-0418">Kinase</keyword>
<protein>
    <recommendedName>
        <fullName evidence="1">non-specific serine/threonine protein kinase</fullName>
        <ecNumber evidence="1">2.7.11.1</ecNumber>
    </recommendedName>
</protein>
<dbReference type="CDD" id="cd14016">
    <property type="entry name" value="STKc_CK1"/>
    <property type="match status" value="1"/>
</dbReference>
<dbReference type="PROSITE" id="PS00108">
    <property type="entry name" value="PROTEIN_KINASE_ST"/>
    <property type="match status" value="1"/>
</dbReference>
<keyword evidence="5" id="KW-0808">Transferase</keyword>
<organism evidence="7 8">
    <name type="scientific">Hepatospora eriocheir</name>
    <dbReference type="NCBI Taxonomy" id="1081669"/>
    <lineage>
        <taxon>Eukaryota</taxon>
        <taxon>Fungi</taxon>
        <taxon>Fungi incertae sedis</taxon>
        <taxon>Microsporidia</taxon>
        <taxon>Hepatosporidae</taxon>
        <taxon>Hepatospora</taxon>
    </lineage>
</organism>
<dbReference type="VEuPathDB" id="MicrosporidiaDB:HERIO_904"/>
<feature type="domain" description="Protein kinase" evidence="6">
    <location>
        <begin position="8"/>
        <end position="297"/>
    </location>
</feature>
<dbReference type="PROSITE" id="PS00107">
    <property type="entry name" value="PROTEIN_KINASE_ATP"/>
    <property type="match status" value="1"/>
</dbReference>
<dbReference type="GO" id="GO:0004674">
    <property type="term" value="F:protein serine/threonine kinase activity"/>
    <property type="evidence" value="ECO:0007669"/>
    <property type="project" value="UniProtKB-KW"/>
</dbReference>
<dbReference type="PANTHER" id="PTHR11909">
    <property type="entry name" value="CASEIN KINASE-RELATED"/>
    <property type="match status" value="1"/>
</dbReference>
<dbReference type="VEuPathDB" id="MicrosporidiaDB:A0H76_1051"/>
<dbReference type="EMBL" id="LVKB01000035">
    <property type="protein sequence ID" value="ORD97208.1"/>
    <property type="molecule type" value="Genomic_DNA"/>
</dbReference>
<keyword evidence="5" id="KW-0723">Serine/threonine-protein kinase</keyword>
<reference evidence="7 8" key="1">
    <citation type="journal article" date="2017" name="Environ. Microbiol.">
        <title>Decay of the glycolytic pathway and adaptation to intranuclear parasitism within Enterocytozoonidae microsporidia.</title>
        <authorList>
            <person name="Wiredu Boakye D."/>
            <person name="Jaroenlak P."/>
            <person name="Prachumwat A."/>
            <person name="Williams T.A."/>
            <person name="Bateman K.S."/>
            <person name="Itsathitphaisarn O."/>
            <person name="Sritunyalucksana K."/>
            <person name="Paszkiewicz K.H."/>
            <person name="Moore K.A."/>
            <person name="Stentiford G.D."/>
            <person name="Williams B.A."/>
        </authorList>
    </citation>
    <scope>NUCLEOTIDE SEQUENCE [LARGE SCALE GENOMIC DNA]</scope>
    <source>
        <strain evidence="7 8">GB1</strain>
    </source>
</reference>
<dbReference type="Proteomes" id="UP000192356">
    <property type="component" value="Unassembled WGS sequence"/>
</dbReference>
<feature type="binding site" evidence="4">
    <location>
        <position position="37"/>
    </location>
    <ligand>
        <name>ATP</name>
        <dbReference type="ChEBI" id="CHEBI:30616"/>
    </ligand>
</feature>
<gene>
    <name evidence="7" type="primary">KC11</name>
    <name evidence="7" type="ORF">HERIO_904</name>
</gene>
<evidence type="ECO:0000313" key="8">
    <source>
        <dbReference type="Proteomes" id="UP000192356"/>
    </source>
</evidence>
<dbReference type="AlphaFoldDB" id="A0A1X0QBS3"/>
<evidence type="ECO:0000259" key="6">
    <source>
        <dbReference type="PROSITE" id="PS50011"/>
    </source>
</evidence>
<dbReference type="InterPro" id="IPR011009">
    <property type="entry name" value="Kinase-like_dom_sf"/>
</dbReference>
<dbReference type="InterPro" id="IPR017441">
    <property type="entry name" value="Protein_kinase_ATP_BS"/>
</dbReference>
<dbReference type="InterPro" id="IPR000719">
    <property type="entry name" value="Prot_kinase_dom"/>
</dbReference>
<evidence type="ECO:0000256" key="1">
    <source>
        <dbReference type="ARBA" id="ARBA00012513"/>
    </source>
</evidence>
<dbReference type="GO" id="GO:0005524">
    <property type="term" value="F:ATP binding"/>
    <property type="evidence" value="ECO:0007669"/>
    <property type="project" value="UniProtKB-UniRule"/>
</dbReference>
<dbReference type="OrthoDB" id="5800476at2759"/>
<comment type="caution">
    <text evidence="7">The sequence shown here is derived from an EMBL/GenBank/DDBJ whole genome shotgun (WGS) entry which is preliminary data.</text>
</comment>